<name>A0A2I0W0P1_9ASPA</name>
<dbReference type="AlphaFoldDB" id="A0A2I0W0P1"/>
<proteinExistence type="inferred from homology"/>
<evidence type="ECO:0000256" key="2">
    <source>
        <dbReference type="ARBA" id="ARBA00009191"/>
    </source>
</evidence>
<organism evidence="7 8">
    <name type="scientific">Dendrobium catenatum</name>
    <dbReference type="NCBI Taxonomy" id="906689"/>
    <lineage>
        <taxon>Eukaryota</taxon>
        <taxon>Viridiplantae</taxon>
        <taxon>Streptophyta</taxon>
        <taxon>Embryophyta</taxon>
        <taxon>Tracheophyta</taxon>
        <taxon>Spermatophyta</taxon>
        <taxon>Magnoliopsida</taxon>
        <taxon>Liliopsida</taxon>
        <taxon>Asparagales</taxon>
        <taxon>Orchidaceae</taxon>
        <taxon>Epidendroideae</taxon>
        <taxon>Malaxideae</taxon>
        <taxon>Dendrobiinae</taxon>
        <taxon>Dendrobium</taxon>
    </lineage>
</organism>
<sequence length="377" mass="41659">MAKPNQSAGRRSPRVRLALRLLLLILTPLLVAFLLAAQLGDFDPVPFPAGFDSPEIAAVYKNHRAVLGKESERLGDGLLPGPEDLAYDAKEGFIYTGCNDGWIRRFRPAEKGVEDWAYVGGRPLGVALSPDGSIVVAEAYKGLLKVNEDGEVNLLTDEAEGLKFKLTDGVDVSSDGLIYFTDASHKYDIEDHVLEFLEGRPNGRLISFDPSNNQTAVLARDLYFANGVAVSPDQLSLIFCESSLRRCSRYFIKGEKKGEIDKFVENLPGYPDNIKYDGEGQYWIGLSGGRSKLWDLILKYPLLRKFLMILSKLMSLPPPKEGGVLSVNLEGRLKALYSDRDLPSVTCGLKVGKHLYLGSISKGYILRIDLLKFEADI</sequence>
<reference evidence="7 8" key="2">
    <citation type="journal article" date="2017" name="Nature">
        <title>The Apostasia genome and the evolution of orchids.</title>
        <authorList>
            <person name="Zhang G.Q."/>
            <person name="Liu K.W."/>
            <person name="Li Z."/>
            <person name="Lohaus R."/>
            <person name="Hsiao Y.Y."/>
            <person name="Niu S.C."/>
            <person name="Wang J.Y."/>
            <person name="Lin Y.C."/>
            <person name="Xu Q."/>
            <person name="Chen L.J."/>
            <person name="Yoshida K."/>
            <person name="Fujiwara S."/>
            <person name="Wang Z.W."/>
            <person name="Zhang Y.Q."/>
            <person name="Mitsuda N."/>
            <person name="Wang M."/>
            <person name="Liu G.H."/>
            <person name="Pecoraro L."/>
            <person name="Huang H.X."/>
            <person name="Xiao X.J."/>
            <person name="Lin M."/>
            <person name="Wu X.Y."/>
            <person name="Wu W.L."/>
            <person name="Chen Y.Y."/>
            <person name="Chang S.B."/>
            <person name="Sakamoto S."/>
            <person name="Ohme-Takagi M."/>
            <person name="Yagi M."/>
            <person name="Zeng S.J."/>
            <person name="Shen C.Y."/>
            <person name="Yeh C.M."/>
            <person name="Luo Y.B."/>
            <person name="Tsai W.C."/>
            <person name="Van de Peer Y."/>
            <person name="Liu Z.J."/>
        </authorList>
    </citation>
    <scope>NUCLEOTIDE SEQUENCE [LARGE SCALE GENOMIC DNA]</scope>
    <source>
        <tissue evidence="7">The whole plant</tissue>
    </source>
</reference>
<dbReference type="PANTHER" id="PTHR10426">
    <property type="entry name" value="STRICTOSIDINE SYNTHASE-RELATED"/>
    <property type="match status" value="1"/>
</dbReference>
<dbReference type="EMBL" id="KZ503041">
    <property type="protein sequence ID" value="PKU69230.1"/>
    <property type="molecule type" value="Genomic_DNA"/>
</dbReference>
<dbReference type="Proteomes" id="UP000233837">
    <property type="component" value="Unassembled WGS sequence"/>
</dbReference>
<comment type="similarity">
    <text evidence="2">Belongs to the strictosidine synthase family.</text>
</comment>
<dbReference type="Pfam" id="PF20067">
    <property type="entry name" value="SSL_N"/>
    <property type="match status" value="1"/>
</dbReference>
<gene>
    <name evidence="7" type="primary">SS1</name>
    <name evidence="7" type="ORF">MA16_Dca002500</name>
</gene>
<dbReference type="GO" id="GO:0005773">
    <property type="term" value="C:vacuole"/>
    <property type="evidence" value="ECO:0007669"/>
    <property type="project" value="UniProtKB-SubCell"/>
</dbReference>
<dbReference type="InterPro" id="IPR011042">
    <property type="entry name" value="6-blade_b-propeller_TolB-like"/>
</dbReference>
<reference evidence="7 8" key="1">
    <citation type="journal article" date="2016" name="Sci. Rep.">
        <title>The Dendrobium catenatum Lindl. genome sequence provides insights into polysaccharide synthase, floral development and adaptive evolution.</title>
        <authorList>
            <person name="Zhang G.Q."/>
            <person name="Xu Q."/>
            <person name="Bian C."/>
            <person name="Tsai W.C."/>
            <person name="Yeh C.M."/>
            <person name="Liu K.W."/>
            <person name="Yoshida K."/>
            <person name="Zhang L.S."/>
            <person name="Chang S.B."/>
            <person name="Chen F."/>
            <person name="Shi Y."/>
            <person name="Su Y.Y."/>
            <person name="Zhang Y.Q."/>
            <person name="Chen L.J."/>
            <person name="Yin Y."/>
            <person name="Lin M."/>
            <person name="Huang H."/>
            <person name="Deng H."/>
            <person name="Wang Z.W."/>
            <person name="Zhu S.L."/>
            <person name="Zhao X."/>
            <person name="Deng C."/>
            <person name="Niu S.C."/>
            <person name="Huang J."/>
            <person name="Wang M."/>
            <person name="Liu G.H."/>
            <person name="Yang H.J."/>
            <person name="Xiao X.J."/>
            <person name="Hsiao Y.Y."/>
            <person name="Wu W.L."/>
            <person name="Chen Y.Y."/>
            <person name="Mitsuda N."/>
            <person name="Ohme-Takagi M."/>
            <person name="Luo Y.B."/>
            <person name="Van de Peer Y."/>
            <person name="Liu Z.J."/>
        </authorList>
    </citation>
    <scope>NUCLEOTIDE SEQUENCE [LARGE SCALE GENOMIC DNA]</scope>
    <source>
        <tissue evidence="7">The whole plant</tissue>
    </source>
</reference>
<evidence type="ECO:0000259" key="6">
    <source>
        <dbReference type="Pfam" id="PF03088"/>
    </source>
</evidence>
<dbReference type="Gene3D" id="2.120.10.30">
    <property type="entry name" value="TolB, C-terminal domain"/>
    <property type="match status" value="1"/>
</dbReference>
<comment type="subcellular location">
    <subcellularLocation>
        <location evidence="1">Vacuole</location>
    </subcellularLocation>
</comment>
<dbReference type="PANTHER" id="PTHR10426:SF88">
    <property type="entry name" value="ADIPOCYTE PLASMA MEMBRANE-ASSOCIATED PROTEIN HEMOMUCIN-RELATED"/>
    <property type="match status" value="1"/>
</dbReference>
<dbReference type="Pfam" id="PF03088">
    <property type="entry name" value="Str_synth"/>
    <property type="match status" value="1"/>
</dbReference>
<dbReference type="GO" id="GO:0016787">
    <property type="term" value="F:hydrolase activity"/>
    <property type="evidence" value="ECO:0007669"/>
    <property type="project" value="TreeGrafter"/>
</dbReference>
<protein>
    <submittedName>
        <fullName evidence="7">Strictosidine synthase 1</fullName>
    </submittedName>
</protein>
<dbReference type="SUPFAM" id="SSF63829">
    <property type="entry name" value="Calcium-dependent phosphotriesterase"/>
    <property type="match status" value="1"/>
</dbReference>
<dbReference type="STRING" id="906689.A0A2I0W0P1"/>
<evidence type="ECO:0000313" key="8">
    <source>
        <dbReference type="Proteomes" id="UP000233837"/>
    </source>
</evidence>
<evidence type="ECO:0000256" key="1">
    <source>
        <dbReference type="ARBA" id="ARBA00004116"/>
    </source>
</evidence>
<accession>A0A2I0W0P1</accession>
<feature type="domain" description="Strictosidine synthase conserved region" evidence="6">
    <location>
        <begin position="168"/>
        <end position="255"/>
    </location>
</feature>
<evidence type="ECO:0000313" key="7">
    <source>
        <dbReference type="EMBL" id="PKU69230.1"/>
    </source>
</evidence>
<dbReference type="InterPro" id="IPR018119">
    <property type="entry name" value="Strictosidine_synth_cons-reg"/>
</dbReference>
<evidence type="ECO:0000256" key="3">
    <source>
        <dbReference type="ARBA" id="ARBA00022553"/>
    </source>
</evidence>
<dbReference type="GO" id="GO:0012505">
    <property type="term" value="C:endomembrane system"/>
    <property type="evidence" value="ECO:0007669"/>
    <property type="project" value="TreeGrafter"/>
</dbReference>
<keyword evidence="3" id="KW-0597">Phosphoprotein</keyword>
<keyword evidence="8" id="KW-1185">Reference proteome</keyword>
<keyword evidence="5" id="KW-0325">Glycoprotein</keyword>
<keyword evidence="4" id="KW-0926">Vacuole</keyword>
<dbReference type="OrthoDB" id="5307922at2759"/>
<evidence type="ECO:0000256" key="4">
    <source>
        <dbReference type="ARBA" id="ARBA00022554"/>
    </source>
</evidence>
<evidence type="ECO:0000256" key="5">
    <source>
        <dbReference type="ARBA" id="ARBA00023180"/>
    </source>
</evidence>